<evidence type="ECO:0000313" key="3">
    <source>
        <dbReference type="Proteomes" id="UP000658980"/>
    </source>
</evidence>
<dbReference type="InterPro" id="IPR016181">
    <property type="entry name" value="Acyl_CoA_acyltransferase"/>
</dbReference>
<dbReference type="RefSeq" id="WP_191715686.1">
    <property type="nucleotide sequence ID" value="NZ_JACSPU010000004.1"/>
</dbReference>
<reference evidence="2 3" key="1">
    <citation type="submission" date="2020-08" db="EMBL/GenBank/DDBJ databases">
        <title>A Genomic Blueprint of the Chicken Gut Microbiome.</title>
        <authorList>
            <person name="Gilroy R."/>
            <person name="Ravi A."/>
            <person name="Getino M."/>
            <person name="Pursley I."/>
            <person name="Horton D.L."/>
            <person name="Alikhan N.-F."/>
            <person name="Baker D."/>
            <person name="Gharbi K."/>
            <person name="Hall N."/>
            <person name="Watson M."/>
            <person name="Adriaenssens E.M."/>
            <person name="Foster-Nyarko E."/>
            <person name="Jarju S."/>
            <person name="Secka A."/>
            <person name="Antonio M."/>
            <person name="Oren A."/>
            <person name="Chaudhuri R."/>
            <person name="La Ragione R.M."/>
            <person name="Hildebrand F."/>
            <person name="Pallen M.J."/>
        </authorList>
    </citation>
    <scope>NUCLEOTIDE SEQUENCE [LARGE SCALE GENOMIC DNA]</scope>
    <source>
        <strain evidence="2 3">Sa1BUA13</strain>
    </source>
</reference>
<dbReference type="Gene3D" id="3.40.630.30">
    <property type="match status" value="1"/>
</dbReference>
<dbReference type="SUPFAM" id="SSF55729">
    <property type="entry name" value="Acyl-CoA N-acyltransferases (Nat)"/>
    <property type="match status" value="1"/>
</dbReference>
<feature type="domain" description="N-acetyltransferase" evidence="1">
    <location>
        <begin position="7"/>
        <end position="170"/>
    </location>
</feature>
<evidence type="ECO:0000259" key="1">
    <source>
        <dbReference type="PROSITE" id="PS51186"/>
    </source>
</evidence>
<comment type="caution">
    <text evidence="2">The sequence shown here is derived from an EMBL/GenBank/DDBJ whole genome shotgun (WGS) entry which is preliminary data.</text>
</comment>
<name>A0ABR8WEM9_9BACL</name>
<dbReference type="EMBL" id="JACSPU010000004">
    <property type="protein sequence ID" value="MBD8015496.1"/>
    <property type="molecule type" value="Genomic_DNA"/>
</dbReference>
<keyword evidence="3" id="KW-1185">Reference proteome</keyword>
<dbReference type="PANTHER" id="PTHR43415:SF3">
    <property type="entry name" value="GNAT-FAMILY ACETYLTRANSFERASE"/>
    <property type="match status" value="1"/>
</dbReference>
<dbReference type="Proteomes" id="UP000658980">
    <property type="component" value="Unassembled WGS sequence"/>
</dbReference>
<evidence type="ECO:0000313" key="2">
    <source>
        <dbReference type="EMBL" id="MBD8015496.1"/>
    </source>
</evidence>
<dbReference type="Pfam" id="PF13302">
    <property type="entry name" value="Acetyltransf_3"/>
    <property type="match status" value="1"/>
</dbReference>
<sequence length="178" mass="20868">MKKGTLVYLRAIKDEDMESIYRSCQDEELLYMTGTRTSFTFDQIRESYKRFSQDPSRRDFAICSLESGETIGDLAILDIDLHNKKAGFRIALHSKDTWNKGYGTEATQLALAFTFEELQLNRLELEVYSHNVRGIKAYEKAGFKKEGTLRQSLYWNHRYSDEILMGMLRADYDNRKQF</sequence>
<protein>
    <submittedName>
        <fullName evidence="2">GNAT family N-acetyltransferase</fullName>
    </submittedName>
</protein>
<dbReference type="PANTHER" id="PTHR43415">
    <property type="entry name" value="SPERMIDINE N(1)-ACETYLTRANSFERASE"/>
    <property type="match status" value="1"/>
</dbReference>
<dbReference type="PROSITE" id="PS51186">
    <property type="entry name" value="GNAT"/>
    <property type="match status" value="1"/>
</dbReference>
<dbReference type="InterPro" id="IPR000182">
    <property type="entry name" value="GNAT_dom"/>
</dbReference>
<accession>A0ABR8WEM9</accession>
<gene>
    <name evidence="2" type="ORF">H9630_11780</name>
</gene>
<organism evidence="2 3">
    <name type="scientific">Planococcus wigleyi</name>
    <dbReference type="NCBI Taxonomy" id="2762216"/>
    <lineage>
        <taxon>Bacteria</taxon>
        <taxon>Bacillati</taxon>
        <taxon>Bacillota</taxon>
        <taxon>Bacilli</taxon>
        <taxon>Bacillales</taxon>
        <taxon>Caryophanaceae</taxon>
        <taxon>Planococcus</taxon>
    </lineage>
</organism>
<proteinExistence type="predicted"/>